<evidence type="ECO:0000313" key="3">
    <source>
        <dbReference type="Proteomes" id="UP000015106"/>
    </source>
</evidence>
<accession>A0A8R7QQ56</accession>
<proteinExistence type="predicted"/>
<dbReference type="Gramene" id="TuG1812G0600001101.01.T01">
    <property type="protein sequence ID" value="TuG1812G0600001101.01.T01.cds362896"/>
    <property type="gene ID" value="TuG1812G0600001101.01"/>
</dbReference>
<dbReference type="Proteomes" id="UP000015106">
    <property type="component" value="Chromosome 6"/>
</dbReference>
<organism evidence="2 3">
    <name type="scientific">Triticum urartu</name>
    <name type="common">Red wild einkorn</name>
    <name type="synonym">Crithodium urartu</name>
    <dbReference type="NCBI Taxonomy" id="4572"/>
    <lineage>
        <taxon>Eukaryota</taxon>
        <taxon>Viridiplantae</taxon>
        <taxon>Streptophyta</taxon>
        <taxon>Embryophyta</taxon>
        <taxon>Tracheophyta</taxon>
        <taxon>Spermatophyta</taxon>
        <taxon>Magnoliopsida</taxon>
        <taxon>Liliopsida</taxon>
        <taxon>Poales</taxon>
        <taxon>Poaceae</taxon>
        <taxon>BOP clade</taxon>
        <taxon>Pooideae</taxon>
        <taxon>Triticodae</taxon>
        <taxon>Triticeae</taxon>
        <taxon>Triticinae</taxon>
        <taxon>Triticum</taxon>
    </lineage>
</organism>
<reference evidence="3" key="1">
    <citation type="journal article" date="2013" name="Nature">
        <title>Draft genome of the wheat A-genome progenitor Triticum urartu.</title>
        <authorList>
            <person name="Ling H.Q."/>
            <person name="Zhao S."/>
            <person name="Liu D."/>
            <person name="Wang J."/>
            <person name="Sun H."/>
            <person name="Zhang C."/>
            <person name="Fan H."/>
            <person name="Li D."/>
            <person name="Dong L."/>
            <person name="Tao Y."/>
            <person name="Gao C."/>
            <person name="Wu H."/>
            <person name="Li Y."/>
            <person name="Cui Y."/>
            <person name="Guo X."/>
            <person name="Zheng S."/>
            <person name="Wang B."/>
            <person name="Yu K."/>
            <person name="Liang Q."/>
            <person name="Yang W."/>
            <person name="Lou X."/>
            <person name="Chen J."/>
            <person name="Feng M."/>
            <person name="Jian J."/>
            <person name="Zhang X."/>
            <person name="Luo G."/>
            <person name="Jiang Y."/>
            <person name="Liu J."/>
            <person name="Wang Z."/>
            <person name="Sha Y."/>
            <person name="Zhang B."/>
            <person name="Wu H."/>
            <person name="Tang D."/>
            <person name="Shen Q."/>
            <person name="Xue P."/>
            <person name="Zou S."/>
            <person name="Wang X."/>
            <person name="Liu X."/>
            <person name="Wang F."/>
            <person name="Yang Y."/>
            <person name="An X."/>
            <person name="Dong Z."/>
            <person name="Zhang K."/>
            <person name="Zhang X."/>
            <person name="Luo M.C."/>
            <person name="Dvorak J."/>
            <person name="Tong Y."/>
            <person name="Wang J."/>
            <person name="Yang H."/>
            <person name="Li Z."/>
            <person name="Wang D."/>
            <person name="Zhang A."/>
            <person name="Wang J."/>
        </authorList>
    </citation>
    <scope>NUCLEOTIDE SEQUENCE</scope>
    <source>
        <strain evidence="3">cv. G1812</strain>
    </source>
</reference>
<reference evidence="2" key="3">
    <citation type="submission" date="2022-06" db="UniProtKB">
        <authorList>
            <consortium name="EnsemblPlants"/>
        </authorList>
    </citation>
    <scope>IDENTIFICATION</scope>
</reference>
<evidence type="ECO:0000256" key="1">
    <source>
        <dbReference type="SAM" id="MobiDB-lite"/>
    </source>
</evidence>
<dbReference type="EnsemblPlants" id="TuG1812G0600001101.01.T01">
    <property type="protein sequence ID" value="TuG1812G0600001101.01.T01.cds362896"/>
    <property type="gene ID" value="TuG1812G0600001101.01"/>
</dbReference>
<feature type="region of interest" description="Disordered" evidence="1">
    <location>
        <begin position="1"/>
        <end position="25"/>
    </location>
</feature>
<name>A0A8R7QQ56_TRIUA</name>
<sequence>MGRVRRHRPPIIEDRASCGTSGGGENKGVHNIRADEIHVHGLRPACRGRPLHPAPLKVHEQGNPAIIFGHLLSTQLLISHIVTSNRLAAMLFHFTMYIRRYLWSSVCPLHALCVERGPHGGGRSSLGSMEAAETWCCAPPFVRHLAISGAAVASALTSSRSLHSTE</sequence>
<dbReference type="AlphaFoldDB" id="A0A8R7QQ56"/>
<protein>
    <submittedName>
        <fullName evidence="2">Uncharacterized protein</fullName>
    </submittedName>
</protein>
<reference evidence="2" key="2">
    <citation type="submission" date="2018-03" db="EMBL/GenBank/DDBJ databases">
        <title>The Triticum urartu genome reveals the dynamic nature of wheat genome evolution.</title>
        <authorList>
            <person name="Ling H."/>
            <person name="Ma B."/>
            <person name="Shi X."/>
            <person name="Liu H."/>
            <person name="Dong L."/>
            <person name="Sun H."/>
            <person name="Cao Y."/>
            <person name="Gao Q."/>
            <person name="Zheng S."/>
            <person name="Li Y."/>
            <person name="Yu Y."/>
            <person name="Du H."/>
            <person name="Qi M."/>
            <person name="Li Y."/>
            <person name="Yu H."/>
            <person name="Cui Y."/>
            <person name="Wang N."/>
            <person name="Chen C."/>
            <person name="Wu H."/>
            <person name="Zhao Y."/>
            <person name="Zhang J."/>
            <person name="Li Y."/>
            <person name="Zhou W."/>
            <person name="Zhang B."/>
            <person name="Hu W."/>
            <person name="Eijk M."/>
            <person name="Tang J."/>
            <person name="Witsenboer H."/>
            <person name="Zhao S."/>
            <person name="Li Z."/>
            <person name="Zhang A."/>
            <person name="Wang D."/>
            <person name="Liang C."/>
        </authorList>
    </citation>
    <scope>NUCLEOTIDE SEQUENCE [LARGE SCALE GENOMIC DNA]</scope>
    <source>
        <strain evidence="2">cv. G1812</strain>
    </source>
</reference>
<keyword evidence="3" id="KW-1185">Reference proteome</keyword>
<evidence type="ECO:0000313" key="2">
    <source>
        <dbReference type="EnsemblPlants" id="TuG1812G0600001101.01.T01.cds362896"/>
    </source>
</evidence>